<gene>
    <name evidence="2" type="ORF">BCM02_105444</name>
</gene>
<dbReference type="InterPro" id="IPR029068">
    <property type="entry name" value="Glyas_Bleomycin-R_OHBP_Dase"/>
</dbReference>
<keyword evidence="2" id="KW-0456">Lyase</keyword>
<dbReference type="Proteomes" id="UP000323257">
    <property type="component" value="Unassembled WGS sequence"/>
</dbReference>
<name>A0A5S5C6H2_9BACL</name>
<sequence length="137" mass="15578">MIQDQQKEQGPNGPSYKYASHVFIVTDLEEAQRYYSEVLGFAVDGEFVMRDGVQFLFKESKVEGAVRPNRRVGVELDTYIWVDDVNAVYQELKSSGANIIFGPENMDYSMRDLLVEDLYGYRLCFGAPLGLESGETR</sequence>
<keyword evidence="3" id="KW-1185">Reference proteome</keyword>
<dbReference type="Gene3D" id="3.10.180.10">
    <property type="entry name" value="2,3-Dihydroxybiphenyl 1,2-Dioxygenase, domain 1"/>
    <property type="match status" value="1"/>
</dbReference>
<dbReference type="PROSITE" id="PS51819">
    <property type="entry name" value="VOC"/>
    <property type="match status" value="1"/>
</dbReference>
<accession>A0A5S5C6H2</accession>
<dbReference type="OrthoDB" id="194298at2"/>
<protein>
    <submittedName>
        <fullName evidence="2">Putative enzyme related to lactoylglutathione lyase</fullName>
    </submittedName>
</protein>
<dbReference type="InterPro" id="IPR004360">
    <property type="entry name" value="Glyas_Fos-R_dOase_dom"/>
</dbReference>
<evidence type="ECO:0000313" key="2">
    <source>
        <dbReference type="EMBL" id="TYP74897.1"/>
    </source>
</evidence>
<dbReference type="InterPro" id="IPR037523">
    <property type="entry name" value="VOC_core"/>
</dbReference>
<dbReference type="EMBL" id="VNHS01000005">
    <property type="protein sequence ID" value="TYP74897.1"/>
    <property type="molecule type" value="Genomic_DNA"/>
</dbReference>
<comment type="caution">
    <text evidence="2">The sequence shown here is derived from an EMBL/GenBank/DDBJ whole genome shotgun (WGS) entry which is preliminary data.</text>
</comment>
<dbReference type="AlphaFoldDB" id="A0A5S5C6H2"/>
<organism evidence="2 3">
    <name type="scientific">Paenibacillus methanolicus</name>
    <dbReference type="NCBI Taxonomy" id="582686"/>
    <lineage>
        <taxon>Bacteria</taxon>
        <taxon>Bacillati</taxon>
        <taxon>Bacillota</taxon>
        <taxon>Bacilli</taxon>
        <taxon>Bacillales</taxon>
        <taxon>Paenibacillaceae</taxon>
        <taxon>Paenibacillus</taxon>
    </lineage>
</organism>
<evidence type="ECO:0000259" key="1">
    <source>
        <dbReference type="PROSITE" id="PS51819"/>
    </source>
</evidence>
<dbReference type="Pfam" id="PF00903">
    <property type="entry name" value="Glyoxalase"/>
    <property type="match status" value="1"/>
</dbReference>
<evidence type="ECO:0000313" key="3">
    <source>
        <dbReference type="Proteomes" id="UP000323257"/>
    </source>
</evidence>
<feature type="domain" description="VOC" evidence="1">
    <location>
        <begin position="17"/>
        <end position="128"/>
    </location>
</feature>
<dbReference type="GO" id="GO:0016829">
    <property type="term" value="F:lyase activity"/>
    <property type="evidence" value="ECO:0007669"/>
    <property type="project" value="UniProtKB-KW"/>
</dbReference>
<dbReference type="SUPFAM" id="SSF54593">
    <property type="entry name" value="Glyoxalase/Bleomycin resistance protein/Dihydroxybiphenyl dioxygenase"/>
    <property type="match status" value="1"/>
</dbReference>
<reference evidence="2 3" key="1">
    <citation type="submission" date="2019-07" db="EMBL/GenBank/DDBJ databases">
        <title>Genomic Encyclopedia of Type Strains, Phase III (KMG-III): the genomes of soil and plant-associated and newly described type strains.</title>
        <authorList>
            <person name="Whitman W."/>
        </authorList>
    </citation>
    <scope>NUCLEOTIDE SEQUENCE [LARGE SCALE GENOMIC DNA]</scope>
    <source>
        <strain evidence="2 3">BL24</strain>
    </source>
</reference>
<proteinExistence type="predicted"/>
<dbReference type="RefSeq" id="WP_148930111.1">
    <property type="nucleotide sequence ID" value="NZ_VNHS01000005.1"/>
</dbReference>